<dbReference type="PANTHER" id="PTHR11640:SF31">
    <property type="entry name" value="IRREGULAR CHIASM C-ROUGHEST PROTEIN-RELATED"/>
    <property type="match status" value="1"/>
</dbReference>
<dbReference type="InterPro" id="IPR013162">
    <property type="entry name" value="CD80_C2-set"/>
</dbReference>
<organism evidence="7 8">
    <name type="scientific">Dreissena polymorpha</name>
    <name type="common">Zebra mussel</name>
    <name type="synonym">Mytilus polymorpha</name>
    <dbReference type="NCBI Taxonomy" id="45954"/>
    <lineage>
        <taxon>Eukaryota</taxon>
        <taxon>Metazoa</taxon>
        <taxon>Spiralia</taxon>
        <taxon>Lophotrochozoa</taxon>
        <taxon>Mollusca</taxon>
        <taxon>Bivalvia</taxon>
        <taxon>Autobranchia</taxon>
        <taxon>Heteroconchia</taxon>
        <taxon>Euheterodonta</taxon>
        <taxon>Imparidentia</taxon>
        <taxon>Neoheterodontei</taxon>
        <taxon>Myida</taxon>
        <taxon>Dreissenoidea</taxon>
        <taxon>Dreissenidae</taxon>
        <taxon>Dreissena</taxon>
    </lineage>
</organism>
<keyword evidence="2" id="KW-0472">Membrane</keyword>
<gene>
    <name evidence="7" type="ORF">DPMN_157721</name>
</gene>
<evidence type="ECO:0000259" key="6">
    <source>
        <dbReference type="PROSITE" id="PS50835"/>
    </source>
</evidence>
<dbReference type="GO" id="GO:0098609">
    <property type="term" value="P:cell-cell adhesion"/>
    <property type="evidence" value="ECO:0007669"/>
    <property type="project" value="TreeGrafter"/>
</dbReference>
<evidence type="ECO:0000256" key="1">
    <source>
        <dbReference type="ARBA" id="ARBA00004479"/>
    </source>
</evidence>
<dbReference type="InterPro" id="IPR003599">
    <property type="entry name" value="Ig_sub"/>
</dbReference>
<reference evidence="7" key="1">
    <citation type="journal article" date="2019" name="bioRxiv">
        <title>The Genome of the Zebra Mussel, Dreissena polymorpha: A Resource for Invasive Species Research.</title>
        <authorList>
            <person name="McCartney M.A."/>
            <person name="Auch B."/>
            <person name="Kono T."/>
            <person name="Mallez S."/>
            <person name="Zhang Y."/>
            <person name="Obille A."/>
            <person name="Becker A."/>
            <person name="Abrahante J.E."/>
            <person name="Garbe J."/>
            <person name="Badalamenti J.P."/>
            <person name="Herman A."/>
            <person name="Mangelson H."/>
            <person name="Liachko I."/>
            <person name="Sullivan S."/>
            <person name="Sone E.D."/>
            <person name="Koren S."/>
            <person name="Silverstein K.A.T."/>
            <person name="Beckman K.B."/>
            <person name="Gohl D.M."/>
        </authorList>
    </citation>
    <scope>NUCLEOTIDE SEQUENCE</scope>
    <source>
        <strain evidence="7">Duluth1</strain>
        <tissue evidence="7">Whole animal</tissue>
    </source>
</reference>
<keyword evidence="5" id="KW-0393">Immunoglobulin domain</keyword>
<dbReference type="InterPro" id="IPR036179">
    <property type="entry name" value="Ig-like_dom_sf"/>
</dbReference>
<dbReference type="AlphaFoldDB" id="A0A9D4EL20"/>
<evidence type="ECO:0000256" key="3">
    <source>
        <dbReference type="ARBA" id="ARBA00023157"/>
    </source>
</evidence>
<protein>
    <recommendedName>
        <fullName evidence="6">Ig-like domain-containing protein</fullName>
    </recommendedName>
</protein>
<evidence type="ECO:0000313" key="8">
    <source>
        <dbReference type="Proteomes" id="UP000828390"/>
    </source>
</evidence>
<evidence type="ECO:0000256" key="2">
    <source>
        <dbReference type="ARBA" id="ARBA00023136"/>
    </source>
</evidence>
<keyword evidence="8" id="KW-1185">Reference proteome</keyword>
<dbReference type="InterPro" id="IPR007110">
    <property type="entry name" value="Ig-like_dom"/>
</dbReference>
<feature type="domain" description="Ig-like" evidence="6">
    <location>
        <begin position="131"/>
        <end position="209"/>
    </location>
</feature>
<dbReference type="GO" id="GO:0005911">
    <property type="term" value="C:cell-cell junction"/>
    <property type="evidence" value="ECO:0007669"/>
    <property type="project" value="TreeGrafter"/>
</dbReference>
<name>A0A9D4EL20_DREPO</name>
<dbReference type="GO" id="GO:0050839">
    <property type="term" value="F:cell adhesion molecule binding"/>
    <property type="evidence" value="ECO:0007669"/>
    <property type="project" value="TreeGrafter"/>
</dbReference>
<dbReference type="Pfam" id="PF08205">
    <property type="entry name" value="C2-set_2"/>
    <property type="match status" value="1"/>
</dbReference>
<dbReference type="SUPFAM" id="SSF48726">
    <property type="entry name" value="Immunoglobulin"/>
    <property type="match status" value="3"/>
</dbReference>
<dbReference type="InterPro" id="IPR051275">
    <property type="entry name" value="Cell_adhesion_signaling"/>
</dbReference>
<feature type="domain" description="Ig-like" evidence="6">
    <location>
        <begin position="227"/>
        <end position="314"/>
    </location>
</feature>
<comment type="subcellular location">
    <subcellularLocation>
        <location evidence="1">Membrane</location>
        <topology evidence="1">Single-pass type I membrane protein</topology>
    </subcellularLocation>
</comment>
<dbReference type="Proteomes" id="UP000828390">
    <property type="component" value="Unassembled WGS sequence"/>
</dbReference>
<comment type="caution">
    <text evidence="7">The sequence shown here is derived from an EMBL/GenBank/DDBJ whole genome shotgun (WGS) entry which is preliminary data.</text>
</comment>
<keyword evidence="3" id="KW-1015">Disulfide bond</keyword>
<dbReference type="PROSITE" id="PS50835">
    <property type="entry name" value="IG_LIKE"/>
    <property type="match status" value="3"/>
</dbReference>
<evidence type="ECO:0000256" key="4">
    <source>
        <dbReference type="ARBA" id="ARBA00023180"/>
    </source>
</evidence>
<dbReference type="InterPro" id="IPR013783">
    <property type="entry name" value="Ig-like_fold"/>
</dbReference>
<sequence>MYYGGLSSSVQLSADADGVFVNNLLVMECRTSTPASSVNWLLLKNYSGFENVIVVHEFVNNICLATGGRDTVECFCNSSTVFTCAIKTINVSNDGNRWRCSTPVNGFTTYSNIITINIRITLNTLTFFPRPVAAVSYPIYNTTSAFTCITSQSSPAASIHWFEDGVNITDKSIYHFSSYIATSVIEYSPTTTSIKYLSCVATYTYKNISISLINGTNIQVQYPVSKPAIVMNTTNVSETIHIRENEFFELRCTSTGYPPPSYRWTYPGGNATGNAVELYFDRFSNEHFITCTAINVLFLLNGSTSIKSTSHVISIKMNVSYSPSFKHFVHTDGIFNVSDLRVMKGDNMTLTCEWDANPPAIVLWQGQSNNSSALSVTNIQKDATFTCLAFNFMFEANGSEKQGNATATLSILV</sequence>
<accession>A0A9D4EL20</accession>
<evidence type="ECO:0000256" key="5">
    <source>
        <dbReference type="ARBA" id="ARBA00023319"/>
    </source>
</evidence>
<keyword evidence="4" id="KW-0325">Glycoprotein</keyword>
<proteinExistence type="predicted"/>
<feature type="domain" description="Ig-like" evidence="6">
    <location>
        <begin position="323"/>
        <end position="410"/>
    </location>
</feature>
<dbReference type="EMBL" id="JAIWYP010000008">
    <property type="protein sequence ID" value="KAH3779912.1"/>
    <property type="molecule type" value="Genomic_DNA"/>
</dbReference>
<dbReference type="SMART" id="SM00409">
    <property type="entry name" value="IG"/>
    <property type="match status" value="2"/>
</dbReference>
<evidence type="ECO:0000313" key="7">
    <source>
        <dbReference type="EMBL" id="KAH3779912.1"/>
    </source>
</evidence>
<reference evidence="7" key="2">
    <citation type="submission" date="2020-11" db="EMBL/GenBank/DDBJ databases">
        <authorList>
            <person name="McCartney M.A."/>
            <person name="Auch B."/>
            <person name="Kono T."/>
            <person name="Mallez S."/>
            <person name="Becker A."/>
            <person name="Gohl D.M."/>
            <person name="Silverstein K.A.T."/>
            <person name="Koren S."/>
            <person name="Bechman K.B."/>
            <person name="Herman A."/>
            <person name="Abrahante J.E."/>
            <person name="Garbe J."/>
        </authorList>
    </citation>
    <scope>NUCLEOTIDE SEQUENCE</scope>
    <source>
        <strain evidence="7">Duluth1</strain>
        <tissue evidence="7">Whole animal</tissue>
    </source>
</reference>
<dbReference type="PANTHER" id="PTHR11640">
    <property type="entry name" value="NEPHRIN"/>
    <property type="match status" value="1"/>
</dbReference>
<dbReference type="Gene3D" id="2.60.40.10">
    <property type="entry name" value="Immunoglobulins"/>
    <property type="match status" value="1"/>
</dbReference>
<dbReference type="GO" id="GO:0005886">
    <property type="term" value="C:plasma membrane"/>
    <property type="evidence" value="ECO:0007669"/>
    <property type="project" value="TreeGrafter"/>
</dbReference>